<accession>A0A382Q014</accession>
<protein>
    <recommendedName>
        <fullName evidence="2">Xylose isomerase-like TIM barrel domain-containing protein</fullName>
    </recommendedName>
</protein>
<evidence type="ECO:0008006" key="2">
    <source>
        <dbReference type="Google" id="ProtNLM"/>
    </source>
</evidence>
<name>A0A382Q014_9ZZZZ</name>
<organism evidence="1">
    <name type="scientific">marine metagenome</name>
    <dbReference type="NCBI Taxonomy" id="408172"/>
    <lineage>
        <taxon>unclassified sequences</taxon>
        <taxon>metagenomes</taxon>
        <taxon>ecological metagenomes</taxon>
    </lineage>
</organism>
<dbReference type="SUPFAM" id="SSF51658">
    <property type="entry name" value="Xylose isomerase-like"/>
    <property type="match status" value="1"/>
</dbReference>
<gene>
    <name evidence="1" type="ORF">METZ01_LOCUS331797</name>
</gene>
<evidence type="ECO:0000313" key="1">
    <source>
        <dbReference type="EMBL" id="SVC78943.1"/>
    </source>
</evidence>
<proteinExistence type="predicted"/>
<dbReference type="AlphaFoldDB" id="A0A382Q014"/>
<dbReference type="Gene3D" id="3.20.20.150">
    <property type="entry name" value="Divalent-metal-dependent TIM barrel enzymes"/>
    <property type="match status" value="1"/>
</dbReference>
<feature type="non-terminal residue" evidence="1">
    <location>
        <position position="232"/>
    </location>
</feature>
<dbReference type="InterPro" id="IPR036237">
    <property type="entry name" value="Xyl_isomerase-like_sf"/>
</dbReference>
<dbReference type="EMBL" id="UINC01111032">
    <property type="protein sequence ID" value="SVC78943.1"/>
    <property type="molecule type" value="Genomic_DNA"/>
</dbReference>
<sequence length="232" mass="26588">MKFQVYQSYWGMSSLPFGGEEWSMEEKLAKIAEADFDGVEWLMEEQAHREAMVPLCDKYNLKRSNIVFPWTPEEFKDDIQAAKDGGASHINLQPMQMPRLVAHGVSYIVRLMDMAAAAGYELFIETHRDRMTTDMYFTLDLIDAVPDMVLCGDLSHFLVGREFAGPPLSEKNQAYMEQIIGRCGAFHGRGASREQVQVPINFPHNKVWLDLYASWWEYGFKQFKARAAADDV</sequence>
<reference evidence="1" key="1">
    <citation type="submission" date="2018-05" db="EMBL/GenBank/DDBJ databases">
        <authorList>
            <person name="Lanie J.A."/>
            <person name="Ng W.-L."/>
            <person name="Kazmierczak K.M."/>
            <person name="Andrzejewski T.M."/>
            <person name="Davidsen T.M."/>
            <person name="Wayne K.J."/>
            <person name="Tettelin H."/>
            <person name="Glass J.I."/>
            <person name="Rusch D."/>
            <person name="Podicherti R."/>
            <person name="Tsui H.-C.T."/>
            <person name="Winkler M.E."/>
        </authorList>
    </citation>
    <scope>NUCLEOTIDE SEQUENCE</scope>
</reference>